<reference evidence="6 7" key="1">
    <citation type="submission" date="2018-08" db="EMBL/GenBank/DDBJ databases">
        <title>Genomic Encyclopedia of Type Strains, Phase IV (KMG-IV): sequencing the most valuable type-strain genomes for metagenomic binning, comparative biology and taxonomic classification.</title>
        <authorList>
            <person name="Goeker M."/>
        </authorList>
    </citation>
    <scope>NUCLEOTIDE SEQUENCE [LARGE SCALE GENOMIC DNA]</scope>
    <source>
        <strain evidence="6 7">DSM 23923</strain>
    </source>
</reference>
<comment type="subcellular location">
    <subcellularLocation>
        <location evidence="1">Cell envelope</location>
    </subcellularLocation>
</comment>
<dbReference type="SUPFAM" id="SSF53822">
    <property type="entry name" value="Periplasmic binding protein-like I"/>
    <property type="match status" value="1"/>
</dbReference>
<dbReference type="Pfam" id="PF13407">
    <property type="entry name" value="Peripla_BP_4"/>
    <property type="match status" value="1"/>
</dbReference>
<feature type="domain" description="Periplasmic binding protein" evidence="5">
    <location>
        <begin position="33"/>
        <end position="287"/>
    </location>
</feature>
<dbReference type="InterPro" id="IPR025997">
    <property type="entry name" value="SBP_2_dom"/>
</dbReference>
<dbReference type="CDD" id="cd01536">
    <property type="entry name" value="PBP1_ABC_sugar_binding-like"/>
    <property type="match status" value="1"/>
</dbReference>
<dbReference type="GO" id="GO:0030246">
    <property type="term" value="F:carbohydrate binding"/>
    <property type="evidence" value="ECO:0007669"/>
    <property type="project" value="UniProtKB-ARBA"/>
</dbReference>
<feature type="signal peptide" evidence="4">
    <location>
        <begin position="1"/>
        <end position="28"/>
    </location>
</feature>
<proteinExistence type="inferred from homology"/>
<feature type="chain" id="PRO_5030063565" evidence="4">
    <location>
        <begin position="29"/>
        <end position="309"/>
    </location>
</feature>
<gene>
    <name evidence="6" type="ORF">DFR64_3103</name>
</gene>
<keyword evidence="3 4" id="KW-0732">Signal</keyword>
<sequence length="309" mass="32374">MNTKKLLSLTIVSLMLIALLASCGGSSANKPYAFFISHQTNAFTNELTTAITTKAAELGVEVTVYDAEKDPAKQVSQIETAVNQGIAGIVIEPVSVDGVVPALEAAKAAGIPVVVVNQRISKAEAADCFVGVENVDGGKLEMLTAAEDIGGSGNVAFLLGPLGSDAQIGRTDGYYEVLKDYPDISVAFEQTANWVTEEALALVENWLQTGTDLKAIVANNDGMALGALKAVEDAKLLDQIKIYGLDATPDALAAVADGRLTATISQNTTVQGTTAMDTVVKLAKGEKVDPEILVDFVLITKDNVNDFLQ</sequence>
<dbReference type="Proteomes" id="UP000256388">
    <property type="component" value="Unassembled WGS sequence"/>
</dbReference>
<dbReference type="RefSeq" id="WP_198418383.1">
    <property type="nucleotide sequence ID" value="NZ_AP018437.1"/>
</dbReference>
<evidence type="ECO:0000256" key="4">
    <source>
        <dbReference type="SAM" id="SignalP"/>
    </source>
</evidence>
<evidence type="ECO:0000313" key="7">
    <source>
        <dbReference type="Proteomes" id="UP000256388"/>
    </source>
</evidence>
<protein>
    <submittedName>
        <fullName evidence="6">Monosaccharide ABC transporter substrate-binding protein (CUT2 family)</fullName>
    </submittedName>
</protein>
<dbReference type="PANTHER" id="PTHR46847:SF1">
    <property type="entry name" value="D-ALLOSE-BINDING PERIPLASMIC PROTEIN-RELATED"/>
    <property type="match status" value="1"/>
</dbReference>
<evidence type="ECO:0000313" key="6">
    <source>
        <dbReference type="EMBL" id="REG04751.1"/>
    </source>
</evidence>
<organism evidence="6 7">
    <name type="scientific">Pelolinea submarina</name>
    <dbReference type="NCBI Taxonomy" id="913107"/>
    <lineage>
        <taxon>Bacteria</taxon>
        <taxon>Bacillati</taxon>
        <taxon>Chloroflexota</taxon>
        <taxon>Anaerolineae</taxon>
        <taxon>Anaerolineales</taxon>
        <taxon>Anaerolineaceae</taxon>
        <taxon>Pelolinea</taxon>
    </lineage>
</organism>
<evidence type="ECO:0000259" key="5">
    <source>
        <dbReference type="Pfam" id="PF13407"/>
    </source>
</evidence>
<comment type="similarity">
    <text evidence="2">Belongs to the bacterial solute-binding protein 2 family.</text>
</comment>
<evidence type="ECO:0000256" key="2">
    <source>
        <dbReference type="ARBA" id="ARBA00007639"/>
    </source>
</evidence>
<dbReference type="PROSITE" id="PS51257">
    <property type="entry name" value="PROKAR_LIPOPROTEIN"/>
    <property type="match status" value="1"/>
</dbReference>
<dbReference type="Gene3D" id="3.40.50.2300">
    <property type="match status" value="2"/>
</dbReference>
<dbReference type="AlphaFoldDB" id="A0A347ZPK3"/>
<dbReference type="PANTHER" id="PTHR46847">
    <property type="entry name" value="D-ALLOSE-BINDING PERIPLASMIC PROTEIN-RELATED"/>
    <property type="match status" value="1"/>
</dbReference>
<name>A0A347ZPK3_9CHLR</name>
<evidence type="ECO:0000256" key="3">
    <source>
        <dbReference type="ARBA" id="ARBA00022729"/>
    </source>
</evidence>
<dbReference type="GO" id="GO:0030313">
    <property type="term" value="C:cell envelope"/>
    <property type="evidence" value="ECO:0007669"/>
    <property type="project" value="UniProtKB-SubCell"/>
</dbReference>
<dbReference type="InterPro" id="IPR028082">
    <property type="entry name" value="Peripla_BP_I"/>
</dbReference>
<keyword evidence="7" id="KW-1185">Reference proteome</keyword>
<comment type="caution">
    <text evidence="6">The sequence shown here is derived from an EMBL/GenBank/DDBJ whole genome shotgun (WGS) entry which is preliminary data.</text>
</comment>
<dbReference type="EMBL" id="QUMS01000006">
    <property type="protein sequence ID" value="REG04751.1"/>
    <property type="molecule type" value="Genomic_DNA"/>
</dbReference>
<evidence type="ECO:0000256" key="1">
    <source>
        <dbReference type="ARBA" id="ARBA00004196"/>
    </source>
</evidence>
<accession>A0A347ZPK3</accession>